<evidence type="ECO:0000313" key="3">
    <source>
        <dbReference type="Proteomes" id="UP000241639"/>
    </source>
</evidence>
<protein>
    <submittedName>
        <fullName evidence="2">Stage III sporulation protein AF</fullName>
    </submittedName>
</protein>
<keyword evidence="1" id="KW-0812">Transmembrane</keyword>
<keyword evidence="3" id="KW-1185">Reference proteome</keyword>
<keyword evidence="1" id="KW-0472">Membrane</keyword>
<dbReference type="Proteomes" id="UP000241639">
    <property type="component" value="Unassembled WGS sequence"/>
</dbReference>
<dbReference type="RefSeq" id="WP_107725319.1">
    <property type="nucleotide sequence ID" value="NZ_PZZP01000001.1"/>
</dbReference>
<reference evidence="2 3" key="1">
    <citation type="submission" date="2018-04" db="EMBL/GenBank/DDBJ databases">
        <title>Genomic Encyclopedia of Archaeal and Bacterial Type Strains, Phase II (KMG-II): from individual species to whole genera.</title>
        <authorList>
            <person name="Goeker M."/>
        </authorList>
    </citation>
    <scope>NUCLEOTIDE SEQUENCE [LARGE SCALE GENOMIC DNA]</scope>
    <source>
        <strain evidence="2 3">DSM 45169</strain>
    </source>
</reference>
<feature type="transmembrane region" description="Helical" evidence="1">
    <location>
        <begin position="12"/>
        <end position="31"/>
    </location>
</feature>
<keyword evidence="1" id="KW-1133">Transmembrane helix</keyword>
<gene>
    <name evidence="2" type="ORF">C8J48_1107</name>
</gene>
<organism evidence="2 3">
    <name type="scientific">Desmospora activa DSM 45169</name>
    <dbReference type="NCBI Taxonomy" id="1121389"/>
    <lineage>
        <taxon>Bacteria</taxon>
        <taxon>Bacillati</taxon>
        <taxon>Bacillota</taxon>
        <taxon>Bacilli</taxon>
        <taxon>Bacillales</taxon>
        <taxon>Thermoactinomycetaceae</taxon>
        <taxon>Desmospora</taxon>
    </lineage>
</organism>
<dbReference type="InterPro" id="IPR014245">
    <property type="entry name" value="Spore_III_AF"/>
</dbReference>
<dbReference type="AlphaFoldDB" id="A0A2T4Z9F1"/>
<accession>A0A2T4Z9F1</accession>
<feature type="transmembrane region" description="Helical" evidence="1">
    <location>
        <begin position="37"/>
        <end position="55"/>
    </location>
</feature>
<dbReference type="Pfam" id="PF09581">
    <property type="entry name" value="Spore_III_AF"/>
    <property type="match status" value="1"/>
</dbReference>
<dbReference type="NCBIfam" id="TIGR02896">
    <property type="entry name" value="spore_III_AF"/>
    <property type="match status" value="1"/>
</dbReference>
<dbReference type="EMBL" id="PZZP01000001">
    <property type="protein sequence ID" value="PTM58522.1"/>
    <property type="molecule type" value="Genomic_DNA"/>
</dbReference>
<comment type="caution">
    <text evidence="2">The sequence shown here is derived from an EMBL/GenBank/DDBJ whole genome shotgun (WGS) entry which is preliminary data.</text>
</comment>
<proteinExistence type="predicted"/>
<dbReference type="OrthoDB" id="2375554at2"/>
<sequence>MIAWLSDWLKQIVMLVLIATFLDLLLPNNALDRYVKLVMGLLIILAMLSPVLNLLQTDWDITDFKFEPSQQQEEAMDPLDRIQQEGNSLANSREGMVREQVEQELAEQIDSEITERFKLKVAMINVKIQVNDEGATDGVEKVEMTLYPAEAEEGRRQMDAVNEVDPVIVDLEEKQEDRVVKQGQEDGQSAEVAAFVAEKWEIPADRIDVTVEEGP</sequence>
<name>A0A2T4Z9F1_9BACL</name>
<evidence type="ECO:0000256" key="1">
    <source>
        <dbReference type="SAM" id="Phobius"/>
    </source>
</evidence>
<evidence type="ECO:0000313" key="2">
    <source>
        <dbReference type="EMBL" id="PTM58522.1"/>
    </source>
</evidence>